<protein>
    <submittedName>
        <fullName evidence="2">Uncharacterized protein</fullName>
    </submittedName>
</protein>
<sequence length="274" mass="32536">MFSELSIETISKFSPVIVALLGAITAAFIYIINQFINVITTSPLDNYFKDKSNQFKLKFWFYTIGILMGTIVYFIYGILLYPALHEYRNSSLFILNALICFSLFIYFSITLIPIKLFKRIIKTKWHFNLFIFHVLTSILFFSSASWGYIVNEKYLDFLWNMPLVAFLFSLFYFFTLHKITTAKATKYEYDICPITEETFREIDNLKYDYQMDENRLVFYNELESSEKIFYVYDSSSKLYMECKKLVKTEITSEPKKVPKNRRTKITINIEKNSI</sequence>
<accession>A0A9W5QG39</accession>
<proteinExistence type="predicted"/>
<keyword evidence="1" id="KW-0812">Transmembrane</keyword>
<feature type="transmembrane region" description="Helical" evidence="1">
    <location>
        <begin position="93"/>
        <end position="117"/>
    </location>
</feature>
<feature type="transmembrane region" description="Helical" evidence="1">
    <location>
        <begin position="59"/>
        <end position="81"/>
    </location>
</feature>
<keyword evidence="1" id="KW-0472">Membrane</keyword>
<comment type="caution">
    <text evidence="2">The sequence shown here is derived from an EMBL/GenBank/DDBJ whole genome shotgun (WGS) entry which is preliminary data.</text>
</comment>
<dbReference type="EMBL" id="AHEJ01000064">
    <property type="protein sequence ID" value="EOP63133.1"/>
    <property type="molecule type" value="Genomic_DNA"/>
</dbReference>
<dbReference type="RefSeq" id="WP_016090551.1">
    <property type="nucleotide sequence ID" value="NZ_KB976754.1"/>
</dbReference>
<evidence type="ECO:0000313" key="3">
    <source>
        <dbReference type="Proteomes" id="UP000013989"/>
    </source>
</evidence>
<evidence type="ECO:0000313" key="2">
    <source>
        <dbReference type="EMBL" id="EOP63133.1"/>
    </source>
</evidence>
<name>A0A9W5QG39_BACCE</name>
<feature type="transmembrane region" description="Helical" evidence="1">
    <location>
        <begin position="157"/>
        <end position="176"/>
    </location>
</feature>
<dbReference type="Proteomes" id="UP000013989">
    <property type="component" value="Unassembled WGS sequence"/>
</dbReference>
<keyword evidence="1" id="KW-1133">Transmembrane helix</keyword>
<feature type="transmembrane region" description="Helical" evidence="1">
    <location>
        <begin position="129"/>
        <end position="151"/>
    </location>
</feature>
<gene>
    <name evidence="2" type="ORF">IGU_03592</name>
</gene>
<feature type="transmembrane region" description="Helical" evidence="1">
    <location>
        <begin position="16"/>
        <end position="39"/>
    </location>
</feature>
<dbReference type="AlphaFoldDB" id="A0A9W5QG39"/>
<organism evidence="2 3">
    <name type="scientific">Bacillus cereus ISP2954</name>
    <dbReference type="NCBI Taxonomy" id="1053215"/>
    <lineage>
        <taxon>Bacteria</taxon>
        <taxon>Bacillati</taxon>
        <taxon>Bacillota</taxon>
        <taxon>Bacilli</taxon>
        <taxon>Bacillales</taxon>
        <taxon>Bacillaceae</taxon>
        <taxon>Bacillus</taxon>
        <taxon>Bacillus cereus group</taxon>
    </lineage>
</organism>
<evidence type="ECO:0000256" key="1">
    <source>
        <dbReference type="SAM" id="Phobius"/>
    </source>
</evidence>
<reference evidence="2 3" key="1">
    <citation type="submission" date="2012-12" db="EMBL/GenBank/DDBJ databases">
        <title>The Genome Sequence of Bacillus cereus ISP2954.</title>
        <authorList>
            <consortium name="The Broad Institute Genome Sequencing Platform"/>
            <consortium name="The Broad Institute Genome Sequencing Center for Infectious Disease"/>
            <person name="Feldgarden M."/>
            <person name="Van der Auwera G.A."/>
            <person name="Mahillon J."/>
            <person name="Duprez V."/>
            <person name="Timmery S."/>
            <person name="Mattelet C."/>
            <person name="Dierick K."/>
            <person name="Sun M."/>
            <person name="Yu Z."/>
            <person name="Zhu L."/>
            <person name="Hu X."/>
            <person name="Shank E.B."/>
            <person name="Swiecicka I."/>
            <person name="Hansen B.M."/>
            <person name="Andrup L."/>
            <person name="Walker B."/>
            <person name="Young S.K."/>
            <person name="Zeng Q."/>
            <person name="Gargeya S."/>
            <person name="Fitzgerald M."/>
            <person name="Haas B."/>
            <person name="Abouelleil A."/>
            <person name="Alvarado L."/>
            <person name="Arachchi H.M."/>
            <person name="Berlin A.M."/>
            <person name="Chapman S.B."/>
            <person name="Dewar J."/>
            <person name="Goldberg J."/>
            <person name="Griggs A."/>
            <person name="Gujja S."/>
            <person name="Hansen M."/>
            <person name="Howarth C."/>
            <person name="Imamovic A."/>
            <person name="Larimer J."/>
            <person name="McCowan C."/>
            <person name="Murphy C."/>
            <person name="Neiman D."/>
            <person name="Pearson M."/>
            <person name="Priest M."/>
            <person name="Roberts A."/>
            <person name="Saif S."/>
            <person name="Shea T."/>
            <person name="Sisk P."/>
            <person name="Sykes S."/>
            <person name="Wortman J."/>
            <person name="Nusbaum C."/>
            <person name="Birren B."/>
        </authorList>
    </citation>
    <scope>NUCLEOTIDE SEQUENCE [LARGE SCALE GENOMIC DNA]</scope>
    <source>
        <strain evidence="2 3">ISP2954</strain>
    </source>
</reference>